<organism evidence="1">
    <name type="scientific">uncultured marine phage</name>
    <dbReference type="NCBI Taxonomy" id="707152"/>
    <lineage>
        <taxon>Viruses</taxon>
        <taxon>environmental samples</taxon>
    </lineage>
</organism>
<gene>
    <name evidence="1" type="ORF">SLAVMIC_00445</name>
</gene>
<protein>
    <submittedName>
        <fullName evidence="1">Uncharacterized protein</fullName>
    </submittedName>
</protein>
<accession>A0A8D9CBJ5</accession>
<sequence length="91" mass="10658">MRRVTKTNNTNPLIPLLEDHPVDGKHGDLYFNTTDNQIYCHSGKKWEIIRYGTMDPGVIKQVNREERLSQILDKDRDLKVSHPKKDDKNID</sequence>
<dbReference type="EMBL" id="OU342829">
    <property type="protein sequence ID" value="CAG7580497.1"/>
    <property type="molecule type" value="Genomic_DNA"/>
</dbReference>
<evidence type="ECO:0000313" key="1">
    <source>
        <dbReference type="EMBL" id="CAG7580497.1"/>
    </source>
</evidence>
<reference evidence="1" key="1">
    <citation type="submission" date="2021-06" db="EMBL/GenBank/DDBJ databases">
        <authorList>
            <person name="Gannon L."/>
            <person name="Redgwell R T."/>
            <person name="Michniewski S."/>
            <person name="Harrison D C."/>
            <person name="Millard A."/>
        </authorList>
    </citation>
    <scope>NUCLEOTIDE SEQUENCE</scope>
</reference>
<name>A0A8D9CBJ5_9VIRU</name>
<proteinExistence type="predicted"/>